<comment type="caution">
    <text evidence="1">The sequence shown here is derived from an EMBL/GenBank/DDBJ whole genome shotgun (WGS) entry which is preliminary data.</text>
</comment>
<reference evidence="1 2" key="3">
    <citation type="submission" date="2019-11" db="EMBL/GenBank/DDBJ databases">
        <title>A de novo genome assembly of a pear dwarfing rootstock.</title>
        <authorList>
            <person name="Wang F."/>
            <person name="Wang J."/>
            <person name="Li S."/>
            <person name="Zhang Y."/>
            <person name="Fang M."/>
            <person name="Ma L."/>
            <person name="Zhao Y."/>
            <person name="Jiang S."/>
        </authorList>
    </citation>
    <scope>NUCLEOTIDE SEQUENCE [LARGE SCALE GENOMIC DNA]</scope>
    <source>
        <strain evidence="1">S2</strain>
        <tissue evidence="1">Leaf</tissue>
    </source>
</reference>
<dbReference type="InterPro" id="IPR036770">
    <property type="entry name" value="Ankyrin_rpt-contain_sf"/>
</dbReference>
<dbReference type="OrthoDB" id="341259at2759"/>
<proteinExistence type="predicted"/>
<gene>
    <name evidence="1" type="ORF">D8674_003628</name>
</gene>
<name>A0A5N5FIB1_9ROSA</name>
<dbReference type="AlphaFoldDB" id="A0A5N5FIB1"/>
<protein>
    <submittedName>
        <fullName evidence="1">Signal recognition particle 43 kDa protein</fullName>
    </submittedName>
</protein>
<dbReference type="EMBL" id="SMOL01000695">
    <property type="protein sequence ID" value="KAB2602623.1"/>
    <property type="molecule type" value="Genomic_DNA"/>
</dbReference>
<reference evidence="1 2" key="1">
    <citation type="submission" date="2019-09" db="EMBL/GenBank/DDBJ databases">
        <authorList>
            <person name="Ou C."/>
        </authorList>
    </citation>
    <scope>NUCLEOTIDE SEQUENCE [LARGE SCALE GENOMIC DNA]</scope>
    <source>
        <strain evidence="1">S2</strain>
        <tissue evidence="1">Leaf</tissue>
    </source>
</reference>
<accession>A0A5N5FIB1</accession>
<evidence type="ECO:0000313" key="1">
    <source>
        <dbReference type="EMBL" id="KAB2602623.1"/>
    </source>
</evidence>
<evidence type="ECO:0000313" key="2">
    <source>
        <dbReference type="Proteomes" id="UP000327157"/>
    </source>
</evidence>
<dbReference type="Gene3D" id="1.25.40.20">
    <property type="entry name" value="Ankyrin repeat-containing domain"/>
    <property type="match status" value="1"/>
</dbReference>
<reference evidence="2" key="2">
    <citation type="submission" date="2019-10" db="EMBL/GenBank/DDBJ databases">
        <title>A de novo genome assembly of a pear dwarfing rootstock.</title>
        <authorList>
            <person name="Wang F."/>
            <person name="Wang J."/>
            <person name="Li S."/>
            <person name="Zhang Y."/>
            <person name="Fang M."/>
            <person name="Ma L."/>
            <person name="Zhao Y."/>
            <person name="Jiang S."/>
        </authorList>
    </citation>
    <scope>NUCLEOTIDE SEQUENCE [LARGE SCALE GENOMIC DNA]</scope>
</reference>
<sequence length="159" mass="17996">MISKYESLWWTAAKKDDKYALNQLIASENDSCDDVDRDNHTTLIFISSLGLKLCVRVLAEAMGANLEVEDEIRRKLLDLAKEILKTMPQGNLIHFARRLRLKSVITKLEGVIFEAGLEYAVAKGVVGKRVRDEGKMMTHPDPECPLGPRIEPCWSTPER</sequence>
<dbReference type="Proteomes" id="UP000327157">
    <property type="component" value="Chromosome 10"/>
</dbReference>
<organism evidence="1 2">
    <name type="scientific">Pyrus ussuriensis x Pyrus communis</name>
    <dbReference type="NCBI Taxonomy" id="2448454"/>
    <lineage>
        <taxon>Eukaryota</taxon>
        <taxon>Viridiplantae</taxon>
        <taxon>Streptophyta</taxon>
        <taxon>Embryophyta</taxon>
        <taxon>Tracheophyta</taxon>
        <taxon>Spermatophyta</taxon>
        <taxon>Magnoliopsida</taxon>
        <taxon>eudicotyledons</taxon>
        <taxon>Gunneridae</taxon>
        <taxon>Pentapetalae</taxon>
        <taxon>rosids</taxon>
        <taxon>fabids</taxon>
        <taxon>Rosales</taxon>
        <taxon>Rosaceae</taxon>
        <taxon>Amygdaloideae</taxon>
        <taxon>Maleae</taxon>
        <taxon>Pyrus</taxon>
    </lineage>
</organism>
<keyword evidence="2" id="KW-1185">Reference proteome</keyword>